<dbReference type="InterPro" id="IPR055235">
    <property type="entry name" value="ASD1_cat"/>
</dbReference>
<evidence type="ECO:0000256" key="2">
    <source>
        <dbReference type="ARBA" id="ARBA00007186"/>
    </source>
</evidence>
<dbReference type="PANTHER" id="PTHR31776">
    <property type="entry name" value="ALPHA-L-ARABINOFURANOSIDASE 1"/>
    <property type="match status" value="1"/>
</dbReference>
<sequence length="835" mass="92845">MTRKLLAILLALFSVNMAYAQSNKIDVDAATVLNKIPSTLYGSCIEDVNHEIYGGLYGQLLMGESFEEPASAVNYTYWKKSGGYWAADYEYSNPGISIVPGRRTRRMVARNDLDVEPDGSARLIYDAREINNGSIDVDMLLLQERGRGASVYVRTSKVGIGENSLNGYEIRLNRESGKLQLLKHRWNEELLAEKSVRFSGDGWNHLSIVFKGNVIYVALNAEKQVINFMDTNLPLTTGKVALGTAGSPVRFRNVTVAADGSRETLSLTYPADQKVSDRWDALQSKTVNAKFTLEQDGAYNGKAAQSVEIISGTGRAGVSNRGLNRWGVSVVKNEVLTGTCHFQTPDGTLPVTLALESADGKTVYARQEILVNGANWNSYKFSLKPIGTDTNARFSIFFERKGKLNIDQVTLFQSGERSYKGLPLRADIGNAIVSEGLTFLRYAGTMVNAHGYRFKKMIGERSLRPPFTGHWNEYSSNGFGIEDFIQFCEAAKITSAFAINIEETADDAADMVEYLNGDETTAWGKKRAQNGHPKPYAVKYIEIGNEEILFEGDNERVTDHYIERFLVLYDAIHHKDPSINVVCSAWWRPDSKNTEKVFKALDGKAAYWDYHVGGDDPKSGLEVDKQLTRMKQLFQTWNPDTKMKCAIFEENGGLHNMSRALGHATNLNAVRRHGDFLLTSCPANALQPYLQNDNGWDQGQIFFTPKQVWGMPPCHVQQLASKNHLPLRVKDKVEGNLDVTSTKREDGKTLILHVVNIDTTEKLTELSLNNFAGLKNEAEVWTISGALKDENTPGNPAAVSAKSASASINGNKMSYRFPANSYTVIKFQRDKSNSQ</sequence>
<gene>
    <name evidence="9" type="ORF">GCM10023313_32660</name>
</gene>
<evidence type="ECO:0000259" key="8">
    <source>
        <dbReference type="SMART" id="SM00813"/>
    </source>
</evidence>
<dbReference type="InterPro" id="IPR010720">
    <property type="entry name" value="Alpha-L-AF_C"/>
</dbReference>
<keyword evidence="5" id="KW-0378">Hydrolase</keyword>
<dbReference type="SMART" id="SM00813">
    <property type="entry name" value="Alpha-L-AF_C"/>
    <property type="match status" value="1"/>
</dbReference>
<dbReference type="InterPro" id="IPR013780">
    <property type="entry name" value="Glyco_hydro_b"/>
</dbReference>
<dbReference type="InterPro" id="IPR017853">
    <property type="entry name" value="GH"/>
</dbReference>
<evidence type="ECO:0000256" key="4">
    <source>
        <dbReference type="ARBA" id="ARBA00022729"/>
    </source>
</evidence>
<evidence type="ECO:0000256" key="6">
    <source>
        <dbReference type="ARBA" id="ARBA00023180"/>
    </source>
</evidence>
<keyword evidence="10" id="KW-1185">Reference proteome</keyword>
<dbReference type="SUPFAM" id="SSF51445">
    <property type="entry name" value="(Trans)glycosidases"/>
    <property type="match status" value="1"/>
</dbReference>
<feature type="chain" id="PRO_5046966128" description="non-reducing end alpha-L-arabinofuranosidase" evidence="7">
    <location>
        <begin position="21"/>
        <end position="835"/>
    </location>
</feature>
<dbReference type="InterPro" id="IPR051563">
    <property type="entry name" value="Glycosyl_Hydrolase_51"/>
</dbReference>
<comment type="similarity">
    <text evidence="2">Belongs to the glycosyl hydrolase 51 family.</text>
</comment>
<dbReference type="EC" id="3.2.1.55" evidence="3"/>
<feature type="domain" description="Alpha-L-arabinofuranosidase C-terminal" evidence="8">
    <location>
        <begin position="649"/>
        <end position="821"/>
    </location>
</feature>
<evidence type="ECO:0000256" key="3">
    <source>
        <dbReference type="ARBA" id="ARBA00012670"/>
    </source>
</evidence>
<feature type="signal peptide" evidence="7">
    <location>
        <begin position="1"/>
        <end position="20"/>
    </location>
</feature>
<comment type="caution">
    <text evidence="9">The sequence shown here is derived from an EMBL/GenBank/DDBJ whole genome shotgun (WGS) entry which is preliminary data.</text>
</comment>
<accession>A0ABP9G1B6</accession>
<dbReference type="Pfam" id="PF22848">
    <property type="entry name" value="ASD1_dom"/>
    <property type="match status" value="1"/>
</dbReference>
<dbReference type="RefSeq" id="WP_345332705.1">
    <property type="nucleotide sequence ID" value="NZ_BAABJI010000002.1"/>
</dbReference>
<dbReference type="PANTHER" id="PTHR31776:SF0">
    <property type="entry name" value="ALPHA-L-ARABINOFURANOSIDASE 1"/>
    <property type="match status" value="1"/>
</dbReference>
<dbReference type="SUPFAM" id="SSF51011">
    <property type="entry name" value="Glycosyl hydrolase domain"/>
    <property type="match status" value="1"/>
</dbReference>
<dbReference type="Proteomes" id="UP001501436">
    <property type="component" value="Unassembled WGS sequence"/>
</dbReference>
<dbReference type="Pfam" id="PF06439">
    <property type="entry name" value="3keto-disac_hyd"/>
    <property type="match status" value="1"/>
</dbReference>
<evidence type="ECO:0000256" key="7">
    <source>
        <dbReference type="SAM" id="SignalP"/>
    </source>
</evidence>
<proteinExistence type="inferred from homology"/>
<dbReference type="EMBL" id="BAABJI010000002">
    <property type="protein sequence ID" value="GAA4925563.1"/>
    <property type="molecule type" value="Genomic_DNA"/>
</dbReference>
<dbReference type="Pfam" id="PF06964">
    <property type="entry name" value="Alpha-L-AF_C"/>
    <property type="match status" value="1"/>
</dbReference>
<reference evidence="10" key="1">
    <citation type="journal article" date="2019" name="Int. J. Syst. Evol. Microbiol.">
        <title>The Global Catalogue of Microorganisms (GCM) 10K type strain sequencing project: providing services to taxonomists for standard genome sequencing and annotation.</title>
        <authorList>
            <consortium name="The Broad Institute Genomics Platform"/>
            <consortium name="The Broad Institute Genome Sequencing Center for Infectious Disease"/>
            <person name="Wu L."/>
            <person name="Ma J."/>
        </authorList>
    </citation>
    <scope>NUCLEOTIDE SEQUENCE [LARGE SCALE GENOMIC DNA]</scope>
    <source>
        <strain evidence="10">JCM 18283</strain>
    </source>
</reference>
<evidence type="ECO:0000313" key="9">
    <source>
        <dbReference type="EMBL" id="GAA4925563.1"/>
    </source>
</evidence>
<evidence type="ECO:0000256" key="5">
    <source>
        <dbReference type="ARBA" id="ARBA00022801"/>
    </source>
</evidence>
<protein>
    <recommendedName>
        <fullName evidence="3">non-reducing end alpha-L-arabinofuranosidase</fullName>
        <ecNumber evidence="3">3.2.1.55</ecNumber>
    </recommendedName>
</protein>
<evidence type="ECO:0000256" key="1">
    <source>
        <dbReference type="ARBA" id="ARBA00001462"/>
    </source>
</evidence>
<comment type="catalytic activity">
    <reaction evidence="1">
        <text>Hydrolysis of terminal non-reducing alpha-L-arabinofuranoside residues in alpha-L-arabinosides.</text>
        <dbReference type="EC" id="3.2.1.55"/>
    </reaction>
</comment>
<dbReference type="Gene3D" id="2.60.120.560">
    <property type="entry name" value="Exo-inulinase, domain 1"/>
    <property type="match status" value="1"/>
</dbReference>
<name>A0ABP9G1B6_9SPHI</name>
<evidence type="ECO:0000313" key="10">
    <source>
        <dbReference type="Proteomes" id="UP001501436"/>
    </source>
</evidence>
<organism evidence="9 10">
    <name type="scientific">Mucilaginibacter defluvii</name>
    <dbReference type="NCBI Taxonomy" id="1196019"/>
    <lineage>
        <taxon>Bacteria</taxon>
        <taxon>Pseudomonadati</taxon>
        <taxon>Bacteroidota</taxon>
        <taxon>Sphingobacteriia</taxon>
        <taxon>Sphingobacteriales</taxon>
        <taxon>Sphingobacteriaceae</taxon>
        <taxon>Mucilaginibacter</taxon>
    </lineage>
</organism>
<keyword evidence="4 7" id="KW-0732">Signal</keyword>
<dbReference type="Gene3D" id="3.20.20.80">
    <property type="entry name" value="Glycosidases"/>
    <property type="match status" value="1"/>
</dbReference>
<dbReference type="Gene3D" id="2.60.40.1180">
    <property type="entry name" value="Golgi alpha-mannosidase II"/>
    <property type="match status" value="1"/>
</dbReference>
<keyword evidence="6" id="KW-0325">Glycoprotein</keyword>
<dbReference type="InterPro" id="IPR010496">
    <property type="entry name" value="AL/BT2_dom"/>
</dbReference>